<keyword evidence="8" id="KW-1185">Reference proteome</keyword>
<dbReference type="InterPro" id="IPR014036">
    <property type="entry name" value="DeoR-like_C"/>
</dbReference>
<evidence type="ECO:0000256" key="4">
    <source>
        <dbReference type="ARBA" id="ARBA00023163"/>
    </source>
</evidence>
<evidence type="ECO:0000313" key="8">
    <source>
        <dbReference type="Proteomes" id="UP000664398"/>
    </source>
</evidence>
<dbReference type="GO" id="GO:0003700">
    <property type="term" value="F:DNA-binding transcription factor activity"/>
    <property type="evidence" value="ECO:0007669"/>
    <property type="project" value="InterPro"/>
</dbReference>
<dbReference type="Gene3D" id="3.40.50.1360">
    <property type="match status" value="1"/>
</dbReference>
<keyword evidence="4" id="KW-0804">Transcription</keyword>
<keyword evidence="3" id="KW-0805">Transcription regulation</keyword>
<reference evidence="7" key="1">
    <citation type="submission" date="2021-03" db="EMBL/GenBank/DDBJ databases">
        <title>Leucobacter chromiisoli sp. nov., isolated from chromium-containing soil of chemical plant.</title>
        <authorList>
            <person name="Xu Z."/>
        </authorList>
    </citation>
    <scope>NUCLEOTIDE SEQUENCE</scope>
    <source>
        <strain evidence="7">A2</strain>
    </source>
</reference>
<dbReference type="PANTHER" id="PTHR30363">
    <property type="entry name" value="HTH-TYPE TRANSCRIPTIONAL REGULATOR SRLR-RELATED"/>
    <property type="match status" value="1"/>
</dbReference>
<dbReference type="SUPFAM" id="SSF46785">
    <property type="entry name" value="Winged helix' DNA-binding domain"/>
    <property type="match status" value="1"/>
</dbReference>
<evidence type="ECO:0000256" key="3">
    <source>
        <dbReference type="ARBA" id="ARBA00023015"/>
    </source>
</evidence>
<organism evidence="7 8">
    <name type="scientific">Leucobacter ruminantium</name>
    <dbReference type="NCBI Taxonomy" id="1289170"/>
    <lineage>
        <taxon>Bacteria</taxon>
        <taxon>Bacillati</taxon>
        <taxon>Actinomycetota</taxon>
        <taxon>Actinomycetes</taxon>
        <taxon>Micrococcales</taxon>
        <taxon>Microbacteriaceae</taxon>
        <taxon>Leucobacter</taxon>
    </lineage>
</organism>
<name>A0A939LWY7_9MICO</name>
<dbReference type="Gene3D" id="1.10.10.10">
    <property type="entry name" value="Winged helix-like DNA-binding domain superfamily/Winged helix DNA-binding domain"/>
    <property type="match status" value="1"/>
</dbReference>
<dbReference type="SMART" id="SM00420">
    <property type="entry name" value="HTH_DEOR"/>
    <property type="match status" value="1"/>
</dbReference>
<dbReference type="InterPro" id="IPR001034">
    <property type="entry name" value="DeoR_HTH"/>
</dbReference>
<dbReference type="Proteomes" id="UP000664398">
    <property type="component" value="Unassembled WGS sequence"/>
</dbReference>
<evidence type="ECO:0000256" key="5">
    <source>
        <dbReference type="ARBA" id="ARBA00024937"/>
    </source>
</evidence>
<dbReference type="AlphaFoldDB" id="A0A939LWY7"/>
<dbReference type="SMART" id="SM01134">
    <property type="entry name" value="DeoRC"/>
    <property type="match status" value="1"/>
</dbReference>
<proteinExistence type="predicted"/>
<evidence type="ECO:0000256" key="1">
    <source>
        <dbReference type="ARBA" id="ARBA00021390"/>
    </source>
</evidence>
<dbReference type="Pfam" id="PF08220">
    <property type="entry name" value="HTH_DeoR"/>
    <property type="match status" value="1"/>
</dbReference>
<protein>
    <recommendedName>
        <fullName evidence="1">Lactose phosphotransferase system repressor</fullName>
    </recommendedName>
</protein>
<dbReference type="PRINTS" id="PR00037">
    <property type="entry name" value="HTHLACR"/>
</dbReference>
<keyword evidence="2" id="KW-0678">Repressor</keyword>
<evidence type="ECO:0000313" key="7">
    <source>
        <dbReference type="EMBL" id="MBO1805636.1"/>
    </source>
</evidence>
<gene>
    <name evidence="7" type="ORF">J4H91_09950</name>
</gene>
<dbReference type="PANTHER" id="PTHR30363:SF4">
    <property type="entry name" value="GLYCEROL-3-PHOSPHATE REGULON REPRESSOR"/>
    <property type="match status" value="1"/>
</dbReference>
<dbReference type="InterPro" id="IPR036390">
    <property type="entry name" value="WH_DNA-bd_sf"/>
</dbReference>
<dbReference type="InterPro" id="IPR036388">
    <property type="entry name" value="WH-like_DNA-bd_sf"/>
</dbReference>
<comment type="caution">
    <text evidence="7">The sequence shown here is derived from an EMBL/GenBank/DDBJ whole genome shotgun (WGS) entry which is preliminary data.</text>
</comment>
<dbReference type="PROSITE" id="PS51000">
    <property type="entry name" value="HTH_DEOR_2"/>
    <property type="match status" value="1"/>
</dbReference>
<feature type="domain" description="HTH deoR-type" evidence="6">
    <location>
        <begin position="3"/>
        <end position="58"/>
    </location>
</feature>
<dbReference type="RefSeq" id="WP_208046112.1">
    <property type="nucleotide sequence ID" value="NZ_JAGDYL010000017.1"/>
</dbReference>
<accession>A0A939LWY7</accession>
<evidence type="ECO:0000256" key="2">
    <source>
        <dbReference type="ARBA" id="ARBA00022491"/>
    </source>
</evidence>
<dbReference type="Pfam" id="PF00455">
    <property type="entry name" value="DeoRC"/>
    <property type="match status" value="1"/>
</dbReference>
<dbReference type="InterPro" id="IPR050313">
    <property type="entry name" value="Carb_Metab_HTH_regulators"/>
</dbReference>
<sequence length="253" mass="26643">MYAAERQQRILAAARAHGRVEVSPLSDEFGVTTETIRRDLSALERRGLLRRVHGGAIPEDLLEPEPGIEERVGRRAEAKRRIAKRALEVIPEGGTVLLDAGTTTLAIAQVLPADASLTVVTNSLMIGAALAARPGISLLQIGGRVRPVTGAAVGPWACGELASLTVDVGFMGCNGFDAAHGLTTPDQDEAATKRAMLLASRTTVLVSDASKAGRVHLHRFAAIEEIDMVVTDAQLAEEIAEPIRAAGPDVVIA</sequence>
<comment type="function">
    <text evidence="5">Repressor of the lactose catabolism operon. Galactose-6-phosphate is the inducer.</text>
</comment>
<dbReference type="SUPFAM" id="SSF100950">
    <property type="entry name" value="NagB/RpiA/CoA transferase-like"/>
    <property type="match status" value="1"/>
</dbReference>
<dbReference type="EMBL" id="JAGDYL010000017">
    <property type="protein sequence ID" value="MBO1805636.1"/>
    <property type="molecule type" value="Genomic_DNA"/>
</dbReference>
<evidence type="ECO:0000259" key="6">
    <source>
        <dbReference type="PROSITE" id="PS51000"/>
    </source>
</evidence>
<dbReference type="InterPro" id="IPR037171">
    <property type="entry name" value="NagB/RpiA_transferase-like"/>
</dbReference>